<protein>
    <recommendedName>
        <fullName evidence="2">C2H2-type domain-containing protein</fullName>
    </recommendedName>
</protein>
<dbReference type="Gene3D" id="3.30.160.60">
    <property type="entry name" value="Classic Zinc Finger"/>
    <property type="match status" value="1"/>
</dbReference>
<evidence type="ECO:0000259" key="2">
    <source>
        <dbReference type="PROSITE" id="PS50157"/>
    </source>
</evidence>
<keyword evidence="1" id="KW-0863">Zinc-finger</keyword>
<dbReference type="EMBL" id="GBRH01190561">
    <property type="protein sequence ID" value="JAE07335.1"/>
    <property type="molecule type" value="Transcribed_RNA"/>
</dbReference>
<dbReference type="SUPFAM" id="SSF57667">
    <property type="entry name" value="beta-beta-alpha zinc fingers"/>
    <property type="match status" value="1"/>
</dbReference>
<keyword evidence="1" id="KW-0862">Zinc</keyword>
<proteinExistence type="predicted"/>
<dbReference type="InterPro" id="IPR036236">
    <property type="entry name" value="Znf_C2H2_sf"/>
</dbReference>
<sequence length="96" mass="10946">MCSGDEIGDASVGQIGCKDIRRYQCEFCTVVRPKKCLIQAHMAAHHKDELHKSEIYNSNGEKIVHKEEHRCLECGACFQKPAHLKQHMQSHSQEDV</sequence>
<dbReference type="GO" id="GO:0008270">
    <property type="term" value="F:zinc ion binding"/>
    <property type="evidence" value="ECO:0007669"/>
    <property type="project" value="UniProtKB-KW"/>
</dbReference>
<dbReference type="PROSITE" id="PS00028">
    <property type="entry name" value="ZINC_FINGER_C2H2_1"/>
    <property type="match status" value="1"/>
</dbReference>
<reference evidence="3" key="1">
    <citation type="submission" date="2014-09" db="EMBL/GenBank/DDBJ databases">
        <authorList>
            <person name="Magalhaes I.L.F."/>
            <person name="Oliveira U."/>
            <person name="Santos F.R."/>
            <person name="Vidigal T.H.D.A."/>
            <person name="Brescovit A.D."/>
            <person name="Santos A.J."/>
        </authorList>
    </citation>
    <scope>NUCLEOTIDE SEQUENCE</scope>
    <source>
        <tissue evidence="3">Shoot tissue taken approximately 20 cm above the soil surface</tissue>
    </source>
</reference>
<dbReference type="InterPro" id="IPR013087">
    <property type="entry name" value="Znf_C2H2_type"/>
</dbReference>
<dbReference type="PROSITE" id="PS50157">
    <property type="entry name" value="ZINC_FINGER_C2H2_2"/>
    <property type="match status" value="1"/>
</dbReference>
<keyword evidence="1" id="KW-0479">Metal-binding</keyword>
<accession>A0A0A9F2R7</accession>
<dbReference type="AlphaFoldDB" id="A0A0A9F2R7"/>
<dbReference type="SMART" id="SM00355">
    <property type="entry name" value="ZnF_C2H2"/>
    <property type="match status" value="2"/>
</dbReference>
<name>A0A0A9F2R7_ARUDO</name>
<organism evidence="3">
    <name type="scientific">Arundo donax</name>
    <name type="common">Giant reed</name>
    <name type="synonym">Donax arundinaceus</name>
    <dbReference type="NCBI Taxonomy" id="35708"/>
    <lineage>
        <taxon>Eukaryota</taxon>
        <taxon>Viridiplantae</taxon>
        <taxon>Streptophyta</taxon>
        <taxon>Embryophyta</taxon>
        <taxon>Tracheophyta</taxon>
        <taxon>Spermatophyta</taxon>
        <taxon>Magnoliopsida</taxon>
        <taxon>Liliopsida</taxon>
        <taxon>Poales</taxon>
        <taxon>Poaceae</taxon>
        <taxon>PACMAD clade</taxon>
        <taxon>Arundinoideae</taxon>
        <taxon>Arundineae</taxon>
        <taxon>Arundo</taxon>
    </lineage>
</organism>
<evidence type="ECO:0000313" key="3">
    <source>
        <dbReference type="EMBL" id="JAE07335.1"/>
    </source>
</evidence>
<feature type="domain" description="C2H2-type" evidence="2">
    <location>
        <begin position="69"/>
        <end position="96"/>
    </location>
</feature>
<evidence type="ECO:0000256" key="1">
    <source>
        <dbReference type="PROSITE-ProRule" id="PRU00042"/>
    </source>
</evidence>
<reference evidence="3" key="2">
    <citation type="journal article" date="2015" name="Data Brief">
        <title>Shoot transcriptome of the giant reed, Arundo donax.</title>
        <authorList>
            <person name="Barrero R.A."/>
            <person name="Guerrero F.D."/>
            <person name="Moolhuijzen P."/>
            <person name="Goolsby J.A."/>
            <person name="Tidwell J."/>
            <person name="Bellgard S.E."/>
            <person name="Bellgard M.I."/>
        </authorList>
    </citation>
    <scope>NUCLEOTIDE SEQUENCE</scope>
    <source>
        <tissue evidence="3">Shoot tissue taken approximately 20 cm above the soil surface</tissue>
    </source>
</reference>